<sequence>MRTLPSAPTDANMSRPPPARENAMSYTSLSCAISCVLTWPETRLTRPSGWLVSSPQIVQVVSIEDVPTRFRSTSFQSNEHALEPGVGLTGPPQPQVVAAGREQIRIHALRADDLHLVVVLLDEAAEGEPEALVRPHRPVHRVERPWGEIFVDLLALARRAGHASGGAGRNRSCTVGCSGCCCCCCCCSSCRRVSSPRCAVKPENEDGATTVLGAEERMMLPLVVVHASARLPGASSCTAPSTGKSLER</sequence>
<name>A0A8W7P5R3_ANOCL</name>
<dbReference type="Proteomes" id="UP000075882">
    <property type="component" value="Unassembled WGS sequence"/>
</dbReference>
<reference evidence="2" key="1">
    <citation type="submission" date="2022-08" db="UniProtKB">
        <authorList>
            <consortium name="EnsemblMetazoa"/>
        </authorList>
    </citation>
    <scope>IDENTIFICATION</scope>
</reference>
<dbReference type="AlphaFoldDB" id="A0A8W7P5R3"/>
<evidence type="ECO:0000256" key="1">
    <source>
        <dbReference type="SAM" id="MobiDB-lite"/>
    </source>
</evidence>
<evidence type="ECO:0000313" key="2">
    <source>
        <dbReference type="EnsemblMetazoa" id="ACOM026033-PA.1"/>
    </source>
</evidence>
<organism evidence="2">
    <name type="scientific">Anopheles coluzzii</name>
    <name type="common">African malaria mosquito</name>
    <dbReference type="NCBI Taxonomy" id="1518534"/>
    <lineage>
        <taxon>Eukaryota</taxon>
        <taxon>Metazoa</taxon>
        <taxon>Ecdysozoa</taxon>
        <taxon>Arthropoda</taxon>
        <taxon>Hexapoda</taxon>
        <taxon>Insecta</taxon>
        <taxon>Pterygota</taxon>
        <taxon>Neoptera</taxon>
        <taxon>Endopterygota</taxon>
        <taxon>Diptera</taxon>
        <taxon>Nematocera</taxon>
        <taxon>Culicoidea</taxon>
        <taxon>Culicidae</taxon>
        <taxon>Anophelinae</taxon>
        <taxon>Anopheles</taxon>
    </lineage>
</organism>
<feature type="region of interest" description="Disordered" evidence="1">
    <location>
        <begin position="1"/>
        <end position="22"/>
    </location>
</feature>
<dbReference type="EnsemblMetazoa" id="ACOM026033-RA">
    <property type="protein sequence ID" value="ACOM026033-PA.1"/>
    <property type="gene ID" value="ACOM026033"/>
</dbReference>
<protein>
    <submittedName>
        <fullName evidence="2">Uncharacterized protein</fullName>
    </submittedName>
</protein>
<proteinExistence type="predicted"/>
<accession>A0A8W7P5R3</accession>